<evidence type="ECO:0000259" key="1">
    <source>
        <dbReference type="PROSITE" id="PS50190"/>
    </source>
</evidence>
<name>A0A0V0QL19_PSEPJ</name>
<dbReference type="GO" id="GO:0012505">
    <property type="term" value="C:endomembrane system"/>
    <property type="evidence" value="ECO:0007669"/>
    <property type="project" value="UniProtKB-ARBA"/>
</dbReference>
<dbReference type="InterPro" id="IPR000904">
    <property type="entry name" value="Sec7_dom"/>
</dbReference>
<comment type="caution">
    <text evidence="2">The sequence shown here is derived from an EMBL/GenBank/DDBJ whole genome shotgun (WGS) entry which is preliminary data.</text>
</comment>
<reference evidence="2 3" key="1">
    <citation type="journal article" date="2015" name="Sci. Rep.">
        <title>Genome of the facultative scuticociliatosis pathogen Pseudocohnilembus persalinus provides insight into its virulence through horizontal gene transfer.</title>
        <authorList>
            <person name="Xiong J."/>
            <person name="Wang G."/>
            <person name="Cheng J."/>
            <person name="Tian M."/>
            <person name="Pan X."/>
            <person name="Warren A."/>
            <person name="Jiang C."/>
            <person name="Yuan D."/>
            <person name="Miao W."/>
        </authorList>
    </citation>
    <scope>NUCLEOTIDE SEQUENCE [LARGE SCALE GENOMIC DNA]</scope>
    <source>
        <strain evidence="2">36N120E</strain>
    </source>
</reference>
<evidence type="ECO:0000313" key="3">
    <source>
        <dbReference type="Proteomes" id="UP000054937"/>
    </source>
</evidence>
<dbReference type="Pfam" id="PF01369">
    <property type="entry name" value="Sec7"/>
    <property type="match status" value="1"/>
</dbReference>
<dbReference type="InterPro" id="IPR023394">
    <property type="entry name" value="Sec7_C_sf"/>
</dbReference>
<dbReference type="GO" id="GO:0016192">
    <property type="term" value="P:vesicle-mediated transport"/>
    <property type="evidence" value="ECO:0007669"/>
    <property type="project" value="UniProtKB-ARBA"/>
</dbReference>
<dbReference type="EMBL" id="LDAU01000149">
    <property type="protein sequence ID" value="KRX02941.1"/>
    <property type="molecule type" value="Genomic_DNA"/>
</dbReference>
<organism evidence="2 3">
    <name type="scientific">Pseudocohnilembus persalinus</name>
    <name type="common">Ciliate</name>
    <dbReference type="NCBI Taxonomy" id="266149"/>
    <lineage>
        <taxon>Eukaryota</taxon>
        <taxon>Sar</taxon>
        <taxon>Alveolata</taxon>
        <taxon>Ciliophora</taxon>
        <taxon>Intramacronucleata</taxon>
        <taxon>Oligohymenophorea</taxon>
        <taxon>Scuticociliatia</taxon>
        <taxon>Philasterida</taxon>
        <taxon>Pseudocohnilembidae</taxon>
        <taxon>Pseudocohnilembus</taxon>
    </lineage>
</organism>
<proteinExistence type="predicted"/>
<dbReference type="SMART" id="SM00222">
    <property type="entry name" value="Sec7"/>
    <property type="match status" value="1"/>
</dbReference>
<sequence>MAGIAFMHLFQFVNPNNTKKQLELLLNPKILKSTLGDILTNEGITEHNDLVQYYLQNMDFYFVEYIKAIQQFFSKIEIENDPERIDLLLQQFSKSFYQNNFSHKHYFASYDAVHMLTFATVMLDIEVHLNQEQPQDFEQIQQQFYQNVKGINDGKDFDQKFLDEIVNTIKENQVTHLTDKDLIQIEKVNQFQLMLRILEKISKVSVKAKKITKNQNYKDMILYLVEQYIILINGSFETNINWLSIFSIYSLNIQYKNQVLKFRSSDPKIDFQIAQIVPGQGIRIKQKSNLQFKIEDSLEGDKLNSTLYDNFSKQE</sequence>
<accession>A0A0V0QL19</accession>
<feature type="domain" description="SEC7" evidence="1">
    <location>
        <begin position="3"/>
        <end position="172"/>
    </location>
</feature>
<dbReference type="OrthoDB" id="291736at2759"/>
<dbReference type="GO" id="GO:0005737">
    <property type="term" value="C:cytoplasm"/>
    <property type="evidence" value="ECO:0007669"/>
    <property type="project" value="UniProtKB-ARBA"/>
</dbReference>
<dbReference type="PROSITE" id="PS50190">
    <property type="entry name" value="SEC7"/>
    <property type="match status" value="1"/>
</dbReference>
<dbReference type="PANTHER" id="PTHR10663">
    <property type="entry name" value="GUANYL-NUCLEOTIDE EXCHANGE FACTOR"/>
    <property type="match status" value="1"/>
</dbReference>
<dbReference type="GO" id="GO:0032012">
    <property type="term" value="P:regulation of ARF protein signal transduction"/>
    <property type="evidence" value="ECO:0007669"/>
    <property type="project" value="InterPro"/>
</dbReference>
<dbReference type="Gene3D" id="1.10.1000.11">
    <property type="entry name" value="Arf Nucleotide-binding Site Opener,domain 2"/>
    <property type="match status" value="1"/>
</dbReference>
<dbReference type="GO" id="GO:0005085">
    <property type="term" value="F:guanyl-nucleotide exchange factor activity"/>
    <property type="evidence" value="ECO:0007669"/>
    <property type="project" value="InterPro"/>
</dbReference>
<keyword evidence="3" id="KW-1185">Reference proteome</keyword>
<gene>
    <name evidence="2" type="ORF">PPERSA_09063</name>
</gene>
<dbReference type="InterPro" id="IPR035999">
    <property type="entry name" value="Sec7_dom_sf"/>
</dbReference>
<evidence type="ECO:0000313" key="2">
    <source>
        <dbReference type="EMBL" id="KRX02941.1"/>
    </source>
</evidence>
<dbReference type="SUPFAM" id="SSF48425">
    <property type="entry name" value="Sec7 domain"/>
    <property type="match status" value="1"/>
</dbReference>
<protein>
    <submittedName>
        <fullName evidence="2">Sec7 domain</fullName>
    </submittedName>
</protein>
<dbReference type="AlphaFoldDB" id="A0A0V0QL19"/>
<dbReference type="Proteomes" id="UP000054937">
    <property type="component" value="Unassembled WGS sequence"/>
</dbReference>
<dbReference type="PANTHER" id="PTHR10663:SF388">
    <property type="entry name" value="GOLGI-SPECIFIC BREFELDIN A-RESISTANCE GUANINE NUCLEOTIDE EXCHANGE FACTOR 1"/>
    <property type="match status" value="1"/>
</dbReference>
<dbReference type="InParanoid" id="A0A0V0QL19"/>